<dbReference type="PRINTS" id="PR00080">
    <property type="entry name" value="SDRFAMILY"/>
</dbReference>
<dbReference type="FunFam" id="3.40.50.720:FF:000084">
    <property type="entry name" value="Short-chain dehydrogenase reductase"/>
    <property type="match status" value="1"/>
</dbReference>
<dbReference type="GO" id="GO:0048038">
    <property type="term" value="F:quinone binding"/>
    <property type="evidence" value="ECO:0007669"/>
    <property type="project" value="TreeGrafter"/>
</dbReference>
<dbReference type="InParanoid" id="H0EPU9"/>
<dbReference type="Pfam" id="PF13561">
    <property type="entry name" value="adh_short_C2"/>
    <property type="match status" value="1"/>
</dbReference>
<dbReference type="Proteomes" id="UP000005446">
    <property type="component" value="Unassembled WGS sequence"/>
</dbReference>
<dbReference type="PANTHER" id="PTHR42760:SF45">
    <property type="entry name" value="SHORT CHAIN DEHYDROGENASE_REDUCTASE FAMILY PROTEIN, PUTATIVE (AFU_ORTHOLOGUE AFUA_3G09150)-RELATED"/>
    <property type="match status" value="1"/>
</dbReference>
<gene>
    <name evidence="3" type="ORF">M7I_4687</name>
</gene>
<dbReference type="GO" id="GO:0009688">
    <property type="term" value="P:abscisic acid biosynthetic process"/>
    <property type="evidence" value="ECO:0007669"/>
    <property type="project" value="UniProtKB-ARBA"/>
</dbReference>
<dbReference type="PRINTS" id="PR00081">
    <property type="entry name" value="GDHRDH"/>
</dbReference>
<protein>
    <submittedName>
        <fullName evidence="3">Putative 3-oxoacyl-[acyl-carrier-protein] reductase FabG</fullName>
    </submittedName>
</protein>
<name>H0EPU9_GLAL7</name>
<sequence length="278" mass="29360">MGSIITASPSKSALGVEGYALITGGGSGIGRATSLLLAREHSLGIALADVNETGLLKVKKELEDVATNPEFRCITVVVNVADEKSVRDMVAKVVQEFGRIDFAANVAGIGAVKGPIAEGKIDDWNKMMAVNLTGVWLCVREEILVMSGQKARESASTYAPLQRGSIVNIASLFGVAGGHHSGAYTAAKHGVVGVTRTSALDHPEIKSNAVVPGYIETPLTSVPGEMRNNALKKVNDWTPMKRFGRPEEVAESVVWLLGDRSNFAHGSCLTLDGGYMAQ</sequence>
<proteinExistence type="inferred from homology"/>
<organism evidence="3 4">
    <name type="scientific">Glarea lozoyensis (strain ATCC 74030 / MF5533)</name>
    <dbReference type="NCBI Taxonomy" id="1104152"/>
    <lineage>
        <taxon>Eukaryota</taxon>
        <taxon>Fungi</taxon>
        <taxon>Dikarya</taxon>
        <taxon>Ascomycota</taxon>
        <taxon>Pezizomycotina</taxon>
        <taxon>Leotiomycetes</taxon>
        <taxon>Helotiales</taxon>
        <taxon>Helotiaceae</taxon>
        <taxon>Glarea</taxon>
    </lineage>
</organism>
<dbReference type="Gene3D" id="3.40.50.720">
    <property type="entry name" value="NAD(P)-binding Rossmann-like Domain"/>
    <property type="match status" value="1"/>
</dbReference>
<dbReference type="InterPro" id="IPR036291">
    <property type="entry name" value="NAD(P)-bd_dom_sf"/>
</dbReference>
<dbReference type="GO" id="GO:0016616">
    <property type="term" value="F:oxidoreductase activity, acting on the CH-OH group of donors, NAD or NADP as acceptor"/>
    <property type="evidence" value="ECO:0007669"/>
    <property type="project" value="TreeGrafter"/>
</dbReference>
<evidence type="ECO:0000256" key="1">
    <source>
        <dbReference type="ARBA" id="ARBA00006484"/>
    </source>
</evidence>
<evidence type="ECO:0000313" key="3">
    <source>
        <dbReference type="EMBL" id="EHK99391.1"/>
    </source>
</evidence>
<keyword evidence="2" id="KW-0521">NADP</keyword>
<accession>H0EPU9</accession>
<evidence type="ECO:0000313" key="4">
    <source>
        <dbReference type="Proteomes" id="UP000005446"/>
    </source>
</evidence>
<dbReference type="PANTHER" id="PTHR42760">
    <property type="entry name" value="SHORT-CHAIN DEHYDROGENASES/REDUCTASES FAMILY MEMBER"/>
    <property type="match status" value="1"/>
</dbReference>
<evidence type="ECO:0000256" key="2">
    <source>
        <dbReference type="ARBA" id="ARBA00022857"/>
    </source>
</evidence>
<comment type="similarity">
    <text evidence="1">Belongs to the short-chain dehydrogenases/reductases (SDR) family.</text>
</comment>
<keyword evidence="4" id="KW-1185">Reference proteome</keyword>
<dbReference type="GO" id="GO:0006633">
    <property type="term" value="P:fatty acid biosynthetic process"/>
    <property type="evidence" value="ECO:0007669"/>
    <property type="project" value="TreeGrafter"/>
</dbReference>
<dbReference type="EMBL" id="AGUE01000117">
    <property type="protein sequence ID" value="EHK99391.1"/>
    <property type="molecule type" value="Genomic_DNA"/>
</dbReference>
<dbReference type="InterPro" id="IPR002347">
    <property type="entry name" value="SDR_fam"/>
</dbReference>
<reference evidence="3 4" key="1">
    <citation type="journal article" date="2012" name="Eukaryot. Cell">
        <title>Genome sequence of the fungus Glarea lozoyensis: the first genome sequence of a species from the Helotiaceae family.</title>
        <authorList>
            <person name="Youssar L."/>
            <person name="Gruening B.A."/>
            <person name="Erxleben A."/>
            <person name="Guenther S."/>
            <person name="Huettel W."/>
        </authorList>
    </citation>
    <scope>NUCLEOTIDE SEQUENCE [LARGE SCALE GENOMIC DNA]</scope>
    <source>
        <strain evidence="4">ATCC 74030 / MF5533</strain>
    </source>
</reference>
<dbReference type="AlphaFoldDB" id="H0EPU9"/>
<dbReference type="OrthoDB" id="5840532at2759"/>
<dbReference type="SUPFAM" id="SSF51735">
    <property type="entry name" value="NAD(P)-binding Rossmann-fold domains"/>
    <property type="match status" value="1"/>
</dbReference>
<dbReference type="CDD" id="cd05233">
    <property type="entry name" value="SDR_c"/>
    <property type="match status" value="1"/>
</dbReference>
<dbReference type="HOGENOM" id="CLU_010194_1_0_1"/>
<comment type="caution">
    <text evidence="3">The sequence shown here is derived from an EMBL/GenBank/DDBJ whole genome shotgun (WGS) entry which is preliminary data.</text>
</comment>